<dbReference type="AlphaFoldDB" id="A0ABD3NJL6"/>
<protein>
    <submittedName>
        <fullName evidence="3">Uncharacterized protein</fullName>
    </submittedName>
</protein>
<dbReference type="Pfam" id="PF13344">
    <property type="entry name" value="Hydrolase_6"/>
    <property type="match status" value="1"/>
</dbReference>
<dbReference type="Gene3D" id="3.40.50.1000">
    <property type="entry name" value="HAD superfamily/HAD-like"/>
    <property type="match status" value="2"/>
</dbReference>
<evidence type="ECO:0000256" key="2">
    <source>
        <dbReference type="SAM" id="SignalP"/>
    </source>
</evidence>
<organism evidence="3 4">
    <name type="scientific">Cyclotella cryptica</name>
    <dbReference type="NCBI Taxonomy" id="29204"/>
    <lineage>
        <taxon>Eukaryota</taxon>
        <taxon>Sar</taxon>
        <taxon>Stramenopiles</taxon>
        <taxon>Ochrophyta</taxon>
        <taxon>Bacillariophyta</taxon>
        <taxon>Coscinodiscophyceae</taxon>
        <taxon>Thalassiosirophycidae</taxon>
        <taxon>Stephanodiscales</taxon>
        <taxon>Stephanodiscaceae</taxon>
        <taxon>Cyclotella</taxon>
    </lineage>
</organism>
<comment type="caution">
    <text evidence="3">The sequence shown here is derived from an EMBL/GenBank/DDBJ whole genome shotgun (WGS) entry which is preliminary data.</text>
</comment>
<keyword evidence="4" id="KW-1185">Reference proteome</keyword>
<dbReference type="EMBL" id="JABMIG020000516">
    <property type="protein sequence ID" value="KAL3776037.1"/>
    <property type="molecule type" value="Genomic_DNA"/>
</dbReference>
<dbReference type="PANTHER" id="PTHR19288">
    <property type="entry name" value="4-NITROPHENYLPHOSPHATASE-RELATED"/>
    <property type="match status" value="1"/>
</dbReference>
<gene>
    <name evidence="3" type="ORF">HJC23_009663</name>
</gene>
<proteinExistence type="predicted"/>
<dbReference type="SUPFAM" id="SSF56784">
    <property type="entry name" value="HAD-like"/>
    <property type="match status" value="1"/>
</dbReference>
<dbReference type="InterPro" id="IPR036412">
    <property type="entry name" value="HAD-like_sf"/>
</dbReference>
<feature type="chain" id="PRO_5044753984" evidence="2">
    <location>
        <begin position="29"/>
        <end position="390"/>
    </location>
</feature>
<feature type="region of interest" description="Disordered" evidence="1">
    <location>
        <begin position="37"/>
        <end position="56"/>
    </location>
</feature>
<name>A0ABD3NJL6_9STRA</name>
<sequence>MRSVSTHLLSPLFYWCILSSAPTKPAHSFSLGRRAQNRHSAIQKMSSSSTTNNEADSQTITKLHGISAPEILKHDTFLLDMWGVMHNGHEPYEGVLETVRELKRMGKKMIILSNSSKRRDDSEKMLTKLGFNLEDFENIITSGDVSHVLLQNDAPSLGCSNSERLNNLIQNNQRKVFVFGSGDNDESYCTSAGWTLAPIEEADLIVARGTFTINDGTIMVSKTDNEDEYWKVMERSMLIAAQRKVPMLVTNPDKVRPDASRNPMPGSIGDTYERFLWTSHCPPMGEMSEEGARTYVKRIGKPFQEVYDIALNGSDSSKAIMIGDALETDVTGGNAVGCSTLWVIKDGIHNVDVEEKGMQSVVDGFNANSEFTYAYGKKIAPDYTVDNFRW</sequence>
<dbReference type="InterPro" id="IPR023214">
    <property type="entry name" value="HAD_sf"/>
</dbReference>
<feature type="signal peptide" evidence="2">
    <location>
        <begin position="1"/>
        <end position="28"/>
    </location>
</feature>
<feature type="compositionally biased region" description="Polar residues" evidence="1">
    <location>
        <begin position="38"/>
        <end position="56"/>
    </location>
</feature>
<dbReference type="Pfam" id="PF13242">
    <property type="entry name" value="Hydrolase_like"/>
    <property type="match status" value="1"/>
</dbReference>
<dbReference type="InterPro" id="IPR006357">
    <property type="entry name" value="HAD-SF_hydro_IIA"/>
</dbReference>
<dbReference type="PANTHER" id="PTHR19288:SF90">
    <property type="entry name" value="OS08G0542600 PROTEIN"/>
    <property type="match status" value="1"/>
</dbReference>
<reference evidence="3 4" key="1">
    <citation type="journal article" date="2020" name="G3 (Bethesda)">
        <title>Improved Reference Genome for Cyclotella cryptica CCMP332, a Model for Cell Wall Morphogenesis, Salinity Adaptation, and Lipid Production in Diatoms (Bacillariophyta).</title>
        <authorList>
            <person name="Roberts W.R."/>
            <person name="Downey K.M."/>
            <person name="Ruck E.C."/>
            <person name="Traller J.C."/>
            <person name="Alverson A.J."/>
        </authorList>
    </citation>
    <scope>NUCLEOTIDE SEQUENCE [LARGE SCALE GENOMIC DNA]</scope>
    <source>
        <strain evidence="3 4">CCMP332</strain>
    </source>
</reference>
<dbReference type="Proteomes" id="UP001516023">
    <property type="component" value="Unassembled WGS sequence"/>
</dbReference>
<evidence type="ECO:0000313" key="4">
    <source>
        <dbReference type="Proteomes" id="UP001516023"/>
    </source>
</evidence>
<keyword evidence="2" id="KW-0732">Signal</keyword>
<evidence type="ECO:0000256" key="1">
    <source>
        <dbReference type="SAM" id="MobiDB-lite"/>
    </source>
</evidence>
<accession>A0ABD3NJL6</accession>
<evidence type="ECO:0000313" key="3">
    <source>
        <dbReference type="EMBL" id="KAL3776037.1"/>
    </source>
</evidence>